<keyword evidence="5" id="KW-0049">Antioxidant</keyword>
<dbReference type="GO" id="GO:0045454">
    <property type="term" value="P:cell redox homeostasis"/>
    <property type="evidence" value="ECO:0007669"/>
    <property type="project" value="TreeGrafter"/>
</dbReference>
<keyword evidence="8" id="KW-0676">Redox-active center</keyword>
<comment type="function">
    <text evidence="1">Thiol-specific peroxidase that catalyzes the reduction of hydrogen peroxide and organic hydroperoxides to water and alcohols, respectively. Plays a role in cell protection against oxidative stress by detoxifying peroxides and as sensor of hydrogen peroxide-mediated signaling events.</text>
</comment>
<organism evidence="15 16">
    <name type="scientific">Thermaurantimonas aggregans</name>
    <dbReference type="NCBI Taxonomy" id="2173829"/>
    <lineage>
        <taxon>Bacteria</taxon>
        <taxon>Pseudomonadati</taxon>
        <taxon>Bacteroidota</taxon>
        <taxon>Flavobacteriia</taxon>
        <taxon>Flavobacteriales</taxon>
        <taxon>Schleiferiaceae</taxon>
        <taxon>Thermaurantimonas</taxon>
    </lineage>
</organism>
<dbReference type="PROSITE" id="PS51352">
    <property type="entry name" value="THIOREDOXIN_2"/>
    <property type="match status" value="1"/>
</dbReference>
<feature type="domain" description="Thioredoxin" evidence="14">
    <location>
        <begin position="23"/>
        <end position="173"/>
    </location>
</feature>
<evidence type="ECO:0000256" key="11">
    <source>
        <dbReference type="ARBA" id="ARBA00042639"/>
    </source>
</evidence>
<dbReference type="Gene3D" id="3.40.30.10">
    <property type="entry name" value="Glutaredoxin"/>
    <property type="match status" value="1"/>
</dbReference>
<dbReference type="PIRSF" id="PIRSF000239">
    <property type="entry name" value="AHPC"/>
    <property type="match status" value="1"/>
</dbReference>
<evidence type="ECO:0000256" key="10">
    <source>
        <dbReference type="ARBA" id="ARBA00038489"/>
    </source>
</evidence>
<dbReference type="PANTHER" id="PTHR42801">
    <property type="entry name" value="THIOREDOXIN-DEPENDENT PEROXIDE REDUCTASE"/>
    <property type="match status" value="1"/>
</dbReference>
<comment type="caution">
    <text evidence="15">The sequence shown here is derived from an EMBL/GenBank/DDBJ whole genome shotgun (WGS) entry which is preliminary data.</text>
</comment>
<name>A0A401XHX9_9FLAO</name>
<evidence type="ECO:0000256" key="13">
    <source>
        <dbReference type="PIRSR" id="PIRSR000239-1"/>
    </source>
</evidence>
<evidence type="ECO:0000256" key="3">
    <source>
        <dbReference type="ARBA" id="ARBA00013017"/>
    </source>
</evidence>
<dbReference type="RefSeq" id="WP_218019301.1">
    <property type="nucleotide sequence ID" value="NZ_BHZE01000001.1"/>
</dbReference>
<evidence type="ECO:0000256" key="4">
    <source>
        <dbReference type="ARBA" id="ARBA00022559"/>
    </source>
</evidence>
<keyword evidence="4" id="KW-0575">Peroxidase</keyword>
<evidence type="ECO:0000256" key="2">
    <source>
        <dbReference type="ARBA" id="ARBA00011245"/>
    </source>
</evidence>
<evidence type="ECO:0000313" key="16">
    <source>
        <dbReference type="Proteomes" id="UP000286715"/>
    </source>
</evidence>
<accession>A0A401XHX9</accession>
<comment type="catalytic activity">
    <reaction evidence="12">
        <text>a hydroperoxide + [thioredoxin]-dithiol = an alcohol + [thioredoxin]-disulfide + H2O</text>
        <dbReference type="Rhea" id="RHEA:62620"/>
        <dbReference type="Rhea" id="RHEA-COMP:10698"/>
        <dbReference type="Rhea" id="RHEA-COMP:10700"/>
        <dbReference type="ChEBI" id="CHEBI:15377"/>
        <dbReference type="ChEBI" id="CHEBI:29950"/>
        <dbReference type="ChEBI" id="CHEBI:30879"/>
        <dbReference type="ChEBI" id="CHEBI:35924"/>
        <dbReference type="ChEBI" id="CHEBI:50058"/>
        <dbReference type="EC" id="1.11.1.24"/>
    </reaction>
</comment>
<evidence type="ECO:0000256" key="5">
    <source>
        <dbReference type="ARBA" id="ARBA00022862"/>
    </source>
</evidence>
<gene>
    <name evidence="15" type="ORF">JCM31826_00990</name>
</gene>
<dbReference type="AlphaFoldDB" id="A0A401XHX9"/>
<dbReference type="InterPro" id="IPR036249">
    <property type="entry name" value="Thioredoxin-like_sf"/>
</dbReference>
<dbReference type="GO" id="GO:0008379">
    <property type="term" value="F:thioredoxin peroxidase activity"/>
    <property type="evidence" value="ECO:0007669"/>
    <property type="project" value="TreeGrafter"/>
</dbReference>
<evidence type="ECO:0000256" key="6">
    <source>
        <dbReference type="ARBA" id="ARBA00023002"/>
    </source>
</evidence>
<evidence type="ECO:0000256" key="8">
    <source>
        <dbReference type="ARBA" id="ARBA00023284"/>
    </source>
</evidence>
<reference evidence="15 16" key="1">
    <citation type="submission" date="2018-11" db="EMBL/GenBank/DDBJ databases">
        <title>Schleiferia aggregans sp. nov., a moderately thermophilic heterotrophic bacterium isolated from microbial mats at a terrestrial hot spring.</title>
        <authorList>
            <person name="Iino T."/>
            <person name="Ohkuma M."/>
            <person name="Haruta S."/>
        </authorList>
    </citation>
    <scope>NUCLEOTIDE SEQUENCE [LARGE SCALE GENOMIC DNA]</scope>
    <source>
        <strain evidence="15 16">LA</strain>
    </source>
</reference>
<dbReference type="Proteomes" id="UP000286715">
    <property type="component" value="Unassembled WGS sequence"/>
</dbReference>
<evidence type="ECO:0000256" key="9">
    <source>
        <dbReference type="ARBA" id="ARBA00032824"/>
    </source>
</evidence>
<dbReference type="Pfam" id="PF00578">
    <property type="entry name" value="AhpC-TSA"/>
    <property type="match status" value="1"/>
</dbReference>
<dbReference type="InterPro" id="IPR013766">
    <property type="entry name" value="Thioredoxin_domain"/>
</dbReference>
<dbReference type="InterPro" id="IPR000866">
    <property type="entry name" value="AhpC/TSA"/>
</dbReference>
<proteinExistence type="inferred from homology"/>
<feature type="active site" description="Cysteine sulfenic acid (-SOH) intermediate; for peroxidase activity" evidence="13">
    <location>
        <position position="66"/>
    </location>
</feature>
<evidence type="ECO:0000256" key="1">
    <source>
        <dbReference type="ARBA" id="ARBA00003330"/>
    </source>
</evidence>
<keyword evidence="7" id="KW-1015">Disulfide bond</keyword>
<dbReference type="FunFam" id="3.40.30.10:FF:000007">
    <property type="entry name" value="Thioredoxin-dependent thiol peroxidase"/>
    <property type="match status" value="1"/>
</dbReference>
<dbReference type="SUPFAM" id="SSF52833">
    <property type="entry name" value="Thioredoxin-like"/>
    <property type="match status" value="1"/>
</dbReference>
<dbReference type="CDD" id="cd03017">
    <property type="entry name" value="PRX_BCP"/>
    <property type="match status" value="1"/>
</dbReference>
<comment type="subunit">
    <text evidence="2">Monomer.</text>
</comment>
<keyword evidence="6" id="KW-0560">Oxidoreductase</keyword>
<dbReference type="GO" id="GO:0034599">
    <property type="term" value="P:cellular response to oxidative stress"/>
    <property type="evidence" value="ECO:0007669"/>
    <property type="project" value="TreeGrafter"/>
</dbReference>
<sequence length="175" mass="19844">MVIGIDKTIQSKAGFFSKKIEMLPFKSKAPLFEFTNQHSKKLHLSDFIGQKIIVLYFYPKDFTPGCTAQACSFRDEYEEFVEHGAEVIGISGDSNDSHTQFSTRYSLPFHLATDVDGSIRRMYDVPTGFFGVLFSRITYIIDLNGHIVWSYKSNLAPKSHVAEALKVIKSLSKHH</sequence>
<dbReference type="EC" id="1.11.1.24" evidence="3"/>
<evidence type="ECO:0000259" key="14">
    <source>
        <dbReference type="PROSITE" id="PS51352"/>
    </source>
</evidence>
<evidence type="ECO:0000313" key="15">
    <source>
        <dbReference type="EMBL" id="GCD76617.1"/>
    </source>
</evidence>
<dbReference type="InterPro" id="IPR050924">
    <property type="entry name" value="Peroxiredoxin_BCP/PrxQ"/>
</dbReference>
<dbReference type="PANTHER" id="PTHR42801:SF4">
    <property type="entry name" value="AHPC_TSA FAMILY PROTEIN"/>
    <property type="match status" value="1"/>
</dbReference>
<dbReference type="GO" id="GO:0005737">
    <property type="term" value="C:cytoplasm"/>
    <property type="evidence" value="ECO:0007669"/>
    <property type="project" value="TreeGrafter"/>
</dbReference>
<keyword evidence="16" id="KW-1185">Reference proteome</keyword>
<protein>
    <recommendedName>
        <fullName evidence="3">thioredoxin-dependent peroxiredoxin</fullName>
        <ecNumber evidence="3">1.11.1.24</ecNumber>
    </recommendedName>
    <alternativeName>
        <fullName evidence="9">Thioredoxin peroxidase</fullName>
    </alternativeName>
    <alternativeName>
        <fullName evidence="11">Thioredoxin-dependent peroxiredoxin Bcp</fullName>
    </alternativeName>
</protein>
<dbReference type="InterPro" id="IPR024706">
    <property type="entry name" value="Peroxiredoxin_AhpC-typ"/>
</dbReference>
<dbReference type="EMBL" id="BHZE01000001">
    <property type="protein sequence ID" value="GCD76617.1"/>
    <property type="molecule type" value="Genomic_DNA"/>
</dbReference>
<comment type="similarity">
    <text evidence="10">Belongs to the peroxiredoxin family. BCP/PrxQ subfamily.</text>
</comment>
<evidence type="ECO:0000256" key="12">
    <source>
        <dbReference type="ARBA" id="ARBA00049091"/>
    </source>
</evidence>
<evidence type="ECO:0000256" key="7">
    <source>
        <dbReference type="ARBA" id="ARBA00023157"/>
    </source>
</evidence>